<feature type="domain" description="PurM-like N-terminal" evidence="3">
    <location>
        <begin position="28"/>
        <end position="140"/>
    </location>
</feature>
<dbReference type="Pfam" id="PF02769">
    <property type="entry name" value="AIRS_C"/>
    <property type="match status" value="1"/>
</dbReference>
<keyword evidence="1 2" id="KW-0784">Thiamine biosynthesis</keyword>
<protein>
    <recommendedName>
        <fullName evidence="2">Thiamine-monophosphate kinase</fullName>
        <shortName evidence="2">TMP kinase</shortName>
        <shortName evidence="2">Thiamine-phosphate kinase</shortName>
        <ecNumber evidence="2">2.7.4.16</ecNumber>
    </recommendedName>
</protein>
<feature type="binding site" evidence="2">
    <location>
        <position position="122"/>
    </location>
    <ligand>
        <name>Mg(2+)</name>
        <dbReference type="ChEBI" id="CHEBI:18420"/>
        <label>1</label>
    </ligand>
</feature>
<feature type="binding site" evidence="2">
    <location>
        <position position="260"/>
    </location>
    <ligand>
        <name>substrate</name>
    </ligand>
</feature>
<name>A0ABU8XLI5_9PROT</name>
<comment type="caution">
    <text evidence="5">The sequence shown here is derived from an EMBL/GenBank/DDBJ whole genome shotgun (WGS) entry which is preliminary data.</text>
</comment>
<feature type="binding site" evidence="2">
    <location>
        <position position="74"/>
    </location>
    <ligand>
        <name>Mg(2+)</name>
        <dbReference type="ChEBI" id="CHEBI:18420"/>
        <label>4</label>
    </ligand>
</feature>
<feature type="binding site" evidence="2">
    <location>
        <position position="74"/>
    </location>
    <ligand>
        <name>Mg(2+)</name>
        <dbReference type="ChEBI" id="CHEBI:18420"/>
        <label>2</label>
    </ligand>
</feature>
<dbReference type="HAMAP" id="MF_02128">
    <property type="entry name" value="TMP_kinase"/>
    <property type="match status" value="1"/>
</dbReference>
<dbReference type="GO" id="GO:0009030">
    <property type="term" value="F:thiamine-phosphate kinase activity"/>
    <property type="evidence" value="ECO:0007669"/>
    <property type="project" value="UniProtKB-EC"/>
</dbReference>
<dbReference type="Gene3D" id="3.30.1330.10">
    <property type="entry name" value="PurM-like, N-terminal domain"/>
    <property type="match status" value="1"/>
</dbReference>
<dbReference type="EMBL" id="JBBLZC010000001">
    <property type="protein sequence ID" value="MEK0081924.1"/>
    <property type="molecule type" value="Genomic_DNA"/>
</dbReference>
<feature type="domain" description="PurM-like C-terminal" evidence="4">
    <location>
        <begin position="152"/>
        <end position="301"/>
    </location>
</feature>
<feature type="binding site" evidence="2">
    <location>
        <position position="148"/>
    </location>
    <ligand>
        <name>ATP</name>
        <dbReference type="ChEBI" id="CHEBI:30616"/>
    </ligand>
</feature>
<evidence type="ECO:0000256" key="1">
    <source>
        <dbReference type="ARBA" id="ARBA00022977"/>
    </source>
</evidence>
<feature type="binding site" evidence="2">
    <location>
        <position position="53"/>
    </location>
    <ligand>
        <name>substrate</name>
    </ligand>
</feature>
<evidence type="ECO:0000313" key="5">
    <source>
        <dbReference type="EMBL" id="MEK0081924.1"/>
    </source>
</evidence>
<dbReference type="InterPro" id="IPR036921">
    <property type="entry name" value="PurM-like_N_sf"/>
</dbReference>
<evidence type="ECO:0000256" key="2">
    <source>
        <dbReference type="HAMAP-Rule" id="MF_02128"/>
    </source>
</evidence>
<comment type="miscellaneous">
    <text evidence="2">Reaction mechanism of ThiL seems to utilize a direct, inline transfer of the gamma-phosphate of ATP to TMP rather than a phosphorylated enzyme intermediate.</text>
</comment>
<reference evidence="5 6" key="1">
    <citation type="submission" date="2024-01" db="EMBL/GenBank/DDBJ databases">
        <title>Multi-omics insights into the function and evolution of sodium benzoate biodegradation pathways in Benzoatithermus flavus gen. nov., sp. nov. from hot spring.</title>
        <authorList>
            <person name="Hu C.-J."/>
            <person name="Li W.-J."/>
        </authorList>
    </citation>
    <scope>NUCLEOTIDE SEQUENCE [LARGE SCALE GENOMIC DNA]</scope>
    <source>
        <strain evidence="5 6">SYSU G07066</strain>
    </source>
</reference>
<feature type="binding site" evidence="2">
    <location>
        <position position="316"/>
    </location>
    <ligand>
        <name>substrate</name>
    </ligand>
</feature>
<feature type="binding site" evidence="2">
    <location>
        <begin position="121"/>
        <end position="122"/>
    </location>
    <ligand>
        <name>ATP</name>
        <dbReference type="ChEBI" id="CHEBI:30616"/>
    </ligand>
</feature>
<comment type="catalytic activity">
    <reaction evidence="2">
        <text>thiamine phosphate + ATP = thiamine diphosphate + ADP</text>
        <dbReference type="Rhea" id="RHEA:15913"/>
        <dbReference type="ChEBI" id="CHEBI:30616"/>
        <dbReference type="ChEBI" id="CHEBI:37575"/>
        <dbReference type="ChEBI" id="CHEBI:58937"/>
        <dbReference type="ChEBI" id="CHEBI:456216"/>
        <dbReference type="EC" id="2.7.4.16"/>
    </reaction>
</comment>
<dbReference type="Pfam" id="PF00586">
    <property type="entry name" value="AIRS"/>
    <property type="match status" value="1"/>
</dbReference>
<dbReference type="RefSeq" id="WP_418157764.1">
    <property type="nucleotide sequence ID" value="NZ_JBBLZC010000001.1"/>
</dbReference>
<dbReference type="InterPro" id="IPR016188">
    <property type="entry name" value="PurM-like_N"/>
</dbReference>
<keyword evidence="6" id="KW-1185">Reference proteome</keyword>
<dbReference type="Proteomes" id="UP001375743">
    <property type="component" value="Unassembled WGS sequence"/>
</dbReference>
<organism evidence="5 6">
    <name type="scientific">Benzoatithermus flavus</name>
    <dbReference type="NCBI Taxonomy" id="3108223"/>
    <lineage>
        <taxon>Bacteria</taxon>
        <taxon>Pseudomonadati</taxon>
        <taxon>Pseudomonadota</taxon>
        <taxon>Alphaproteobacteria</taxon>
        <taxon>Geminicoccales</taxon>
        <taxon>Geminicoccaceae</taxon>
        <taxon>Benzoatithermus</taxon>
    </lineage>
</organism>
<dbReference type="EC" id="2.7.4.16" evidence="2"/>
<keyword evidence="2" id="KW-0479">Metal-binding</keyword>
<keyword evidence="2" id="KW-0067">ATP-binding</keyword>
<feature type="binding site" evidence="2">
    <location>
        <position position="215"/>
    </location>
    <ligand>
        <name>Mg(2+)</name>
        <dbReference type="ChEBI" id="CHEBI:18420"/>
        <label>5</label>
    </ligand>
</feature>
<dbReference type="InterPro" id="IPR006283">
    <property type="entry name" value="ThiL-like"/>
</dbReference>
<comment type="similarity">
    <text evidence="2">Belongs to the thiamine-monophosphate kinase family.</text>
</comment>
<dbReference type="InterPro" id="IPR010918">
    <property type="entry name" value="PurM-like_C_dom"/>
</dbReference>
<keyword evidence="2" id="KW-0460">Magnesium</keyword>
<sequence>MSLGEFELIDRLLKPLARGFPGALDLTDDAALVEVPDGLELVVAKDAIVAGVHFLEEDPPELVAGKLLRVNLSDLAAMGADPLGYLTVLARSRDIDDTWLKRFAAGLMADQKRFGCHLLGGDTVSTPGPLVLSLTILGTVPKGRALLRRGARPGDDVWVSGTLGDAALGLRVLRGLAVPEDEAITLVDRYRTPRPRLELGRHLRGLATAAIDVSDGLVADLGHILETSGVGAILDASLVPLSPVAAGIPGAREAALTGGDDYEILFTAPADRRAEVEALRAGLDHRLTRIGTIRIGQGLEVEDGAGNRLVVDRGGWRHF</sequence>
<dbReference type="SUPFAM" id="SSF55326">
    <property type="entry name" value="PurM N-terminal domain-like"/>
    <property type="match status" value="1"/>
</dbReference>
<evidence type="ECO:0000259" key="3">
    <source>
        <dbReference type="Pfam" id="PF00586"/>
    </source>
</evidence>
<gene>
    <name evidence="2 5" type="primary">thiL</name>
    <name evidence="5" type="ORF">U1T56_02080</name>
</gene>
<keyword evidence="2 5" id="KW-0418">Kinase</keyword>
<feature type="binding site" evidence="2">
    <location>
        <position position="46"/>
    </location>
    <ligand>
        <name>Mg(2+)</name>
        <dbReference type="ChEBI" id="CHEBI:18420"/>
        <label>2</label>
    </ligand>
</feature>
<feature type="binding site" evidence="2">
    <location>
        <position position="29"/>
    </location>
    <ligand>
        <name>Mg(2+)</name>
        <dbReference type="ChEBI" id="CHEBI:18420"/>
        <label>4</label>
    </ligand>
</feature>
<feature type="binding site" evidence="2">
    <location>
        <position position="214"/>
    </location>
    <ligand>
        <name>ATP</name>
        <dbReference type="ChEBI" id="CHEBI:30616"/>
    </ligand>
</feature>
<dbReference type="PANTHER" id="PTHR30270">
    <property type="entry name" value="THIAMINE-MONOPHOSPHATE KINASE"/>
    <property type="match status" value="1"/>
</dbReference>
<proteinExistence type="inferred from homology"/>
<accession>A0ABU8XLI5</accession>
<feature type="binding site" evidence="2">
    <location>
        <position position="46"/>
    </location>
    <ligand>
        <name>Mg(2+)</name>
        <dbReference type="ChEBI" id="CHEBI:18420"/>
        <label>1</label>
    </ligand>
</feature>
<keyword evidence="2" id="KW-0547">Nucleotide-binding</keyword>
<comment type="pathway">
    <text evidence="2">Cofactor biosynthesis; thiamine diphosphate biosynthesis; thiamine diphosphate from thiamine phosphate: step 1/1.</text>
</comment>
<comment type="function">
    <text evidence="2">Catalyzes the ATP-dependent phosphorylation of thiamine-monophosphate (TMP) to form thiamine-pyrophosphate (TPP), the active form of vitamin B1.</text>
</comment>
<feature type="binding site" evidence="2">
    <location>
        <position position="212"/>
    </location>
    <ligand>
        <name>Mg(2+)</name>
        <dbReference type="ChEBI" id="CHEBI:18420"/>
        <label>3</label>
    </ligand>
</feature>
<dbReference type="NCBIfam" id="TIGR01379">
    <property type="entry name" value="thiL"/>
    <property type="match status" value="1"/>
</dbReference>
<dbReference type="SUPFAM" id="SSF56042">
    <property type="entry name" value="PurM C-terminal domain-like"/>
    <property type="match status" value="1"/>
</dbReference>
<dbReference type="InterPro" id="IPR036676">
    <property type="entry name" value="PurM-like_C_sf"/>
</dbReference>
<comment type="caution">
    <text evidence="2">Lacks conserved residue(s) required for the propagation of feature annotation.</text>
</comment>
<feature type="binding site" evidence="2">
    <location>
        <position position="29"/>
    </location>
    <ligand>
        <name>Mg(2+)</name>
        <dbReference type="ChEBI" id="CHEBI:18420"/>
        <label>3</label>
    </ligand>
</feature>
<dbReference type="Gene3D" id="3.90.650.10">
    <property type="entry name" value="PurM-like C-terminal domain"/>
    <property type="match status" value="1"/>
</dbReference>
<evidence type="ECO:0000259" key="4">
    <source>
        <dbReference type="Pfam" id="PF02769"/>
    </source>
</evidence>
<dbReference type="PANTHER" id="PTHR30270:SF0">
    <property type="entry name" value="THIAMINE-MONOPHOSPHATE KINASE"/>
    <property type="match status" value="1"/>
</dbReference>
<evidence type="ECO:0000313" key="6">
    <source>
        <dbReference type="Proteomes" id="UP001375743"/>
    </source>
</evidence>
<feature type="binding site" evidence="2">
    <location>
        <position position="74"/>
    </location>
    <ligand>
        <name>Mg(2+)</name>
        <dbReference type="ChEBI" id="CHEBI:18420"/>
        <label>3</label>
    </ligand>
</feature>
<dbReference type="CDD" id="cd02194">
    <property type="entry name" value="ThiL"/>
    <property type="match status" value="1"/>
</dbReference>
<dbReference type="PIRSF" id="PIRSF005303">
    <property type="entry name" value="Thiam_monoph_kin"/>
    <property type="match status" value="1"/>
</dbReference>
<keyword evidence="2 5" id="KW-0808">Transferase</keyword>